<dbReference type="EMBL" id="JBJQOH010000008">
    <property type="protein sequence ID" value="KAL3677298.1"/>
    <property type="molecule type" value="Genomic_DNA"/>
</dbReference>
<evidence type="ECO:0000313" key="2">
    <source>
        <dbReference type="EMBL" id="KAL3677298.1"/>
    </source>
</evidence>
<evidence type="ECO:0000259" key="1">
    <source>
        <dbReference type="PROSITE" id="PS51269"/>
    </source>
</evidence>
<proteinExistence type="predicted"/>
<keyword evidence="3" id="KW-1185">Reference proteome</keyword>
<protein>
    <recommendedName>
        <fullName evidence="1">COMM domain-containing protein</fullName>
    </recommendedName>
</protein>
<dbReference type="InterPro" id="IPR017920">
    <property type="entry name" value="COMM"/>
</dbReference>
<feature type="domain" description="COMM" evidence="1">
    <location>
        <begin position="19"/>
        <end position="102"/>
    </location>
</feature>
<accession>A0ABD3GDQ2</accession>
<reference evidence="2 3" key="1">
    <citation type="submission" date="2024-09" db="EMBL/GenBank/DDBJ databases">
        <title>Chromosome-scale assembly of Riccia sorocarpa.</title>
        <authorList>
            <person name="Paukszto L."/>
        </authorList>
    </citation>
    <scope>NUCLEOTIDE SEQUENCE [LARGE SCALE GENOMIC DNA]</scope>
    <source>
        <strain evidence="2">LP-2024</strain>
        <tissue evidence="2">Aerial parts of the thallus</tissue>
    </source>
</reference>
<organism evidence="2 3">
    <name type="scientific">Riccia sorocarpa</name>
    <dbReference type="NCBI Taxonomy" id="122646"/>
    <lineage>
        <taxon>Eukaryota</taxon>
        <taxon>Viridiplantae</taxon>
        <taxon>Streptophyta</taxon>
        <taxon>Embryophyta</taxon>
        <taxon>Marchantiophyta</taxon>
        <taxon>Marchantiopsida</taxon>
        <taxon>Marchantiidae</taxon>
        <taxon>Marchantiales</taxon>
        <taxon>Ricciaceae</taxon>
        <taxon>Riccia</taxon>
    </lineage>
</organism>
<name>A0ABD3GDQ2_9MARC</name>
<dbReference type="Proteomes" id="UP001633002">
    <property type="component" value="Unassembled WGS sequence"/>
</dbReference>
<gene>
    <name evidence="2" type="ORF">R1sor_027246</name>
</gene>
<dbReference type="AlphaFoldDB" id="A0ABD3GDQ2"/>
<dbReference type="PROSITE" id="PS51269">
    <property type="entry name" value="COMM"/>
    <property type="match status" value="1"/>
</dbReference>
<comment type="caution">
    <text evidence="2">The sequence shown here is derived from an EMBL/GenBank/DDBJ whole genome shotgun (WGS) entry which is preliminary data.</text>
</comment>
<sequence>MEPDHEDEVSELVVASARQLLDFDWKLRYVVCSETMASVNRPLLRLELAVSNASVKVGNVPYFRKESVEEKAQVALAEYSKVELDNLISQMEAINQVPFKSQTLSLLPVEHHQNYHYS</sequence>
<evidence type="ECO:0000313" key="3">
    <source>
        <dbReference type="Proteomes" id="UP001633002"/>
    </source>
</evidence>
<dbReference type="Pfam" id="PF07258">
    <property type="entry name" value="COMM_domain"/>
    <property type="match status" value="1"/>
</dbReference>